<dbReference type="InParanoid" id="A0A7J7D6S2"/>
<dbReference type="InterPro" id="IPR003245">
    <property type="entry name" value="Phytocyanin_dom"/>
</dbReference>
<dbReference type="Gene3D" id="2.60.40.420">
    <property type="entry name" value="Cupredoxins - blue copper proteins"/>
    <property type="match status" value="1"/>
</dbReference>
<proteinExistence type="predicted"/>
<dbReference type="InterPro" id="IPR039391">
    <property type="entry name" value="Phytocyanin-like"/>
</dbReference>
<feature type="domain" description="Phytocyanin" evidence="2">
    <location>
        <begin position="22"/>
        <end position="122"/>
    </location>
</feature>
<comment type="caution">
    <text evidence="3">The sequence shown here is derived from an EMBL/GenBank/DDBJ whole genome shotgun (WGS) entry which is preliminary data.</text>
</comment>
<dbReference type="PANTHER" id="PTHR33021">
    <property type="entry name" value="BLUE COPPER PROTEIN"/>
    <property type="match status" value="1"/>
</dbReference>
<evidence type="ECO:0000259" key="2">
    <source>
        <dbReference type="PROSITE" id="PS51485"/>
    </source>
</evidence>
<gene>
    <name evidence="3" type="ORF">HS088_TW09G00037</name>
</gene>
<dbReference type="GO" id="GO:0009055">
    <property type="term" value="F:electron transfer activity"/>
    <property type="evidence" value="ECO:0007669"/>
    <property type="project" value="InterPro"/>
</dbReference>
<accession>A0A7J7D6S2</accession>
<dbReference type="PANTHER" id="PTHR33021:SF496">
    <property type="entry name" value="OS08G0482700 PROTEIN"/>
    <property type="match status" value="1"/>
</dbReference>
<dbReference type="SUPFAM" id="SSF49503">
    <property type="entry name" value="Cupredoxins"/>
    <property type="match status" value="1"/>
</dbReference>
<dbReference type="GO" id="GO:0005886">
    <property type="term" value="C:plasma membrane"/>
    <property type="evidence" value="ECO:0007669"/>
    <property type="project" value="TreeGrafter"/>
</dbReference>
<dbReference type="Proteomes" id="UP000593562">
    <property type="component" value="Unassembled WGS sequence"/>
</dbReference>
<evidence type="ECO:0000313" key="3">
    <source>
        <dbReference type="EMBL" id="KAF5741998.1"/>
    </source>
</evidence>
<name>A0A7J7D6S2_TRIWF</name>
<dbReference type="EMBL" id="JAAARO010000009">
    <property type="protein sequence ID" value="KAF5741998.1"/>
    <property type="molecule type" value="Genomic_DNA"/>
</dbReference>
<dbReference type="AlphaFoldDB" id="A0A7J7D6S2"/>
<feature type="chain" id="PRO_5029845124" evidence="1">
    <location>
        <begin position="22"/>
        <end position="157"/>
    </location>
</feature>
<dbReference type="InterPro" id="IPR008972">
    <property type="entry name" value="Cupredoxin"/>
</dbReference>
<reference evidence="3 4" key="1">
    <citation type="journal article" date="2020" name="Nat. Commun.">
        <title>Genome of Tripterygium wilfordii and identification of cytochrome P450 involved in triptolide biosynthesis.</title>
        <authorList>
            <person name="Tu L."/>
            <person name="Su P."/>
            <person name="Zhang Z."/>
            <person name="Gao L."/>
            <person name="Wang J."/>
            <person name="Hu T."/>
            <person name="Zhou J."/>
            <person name="Zhang Y."/>
            <person name="Zhao Y."/>
            <person name="Liu Y."/>
            <person name="Song Y."/>
            <person name="Tong Y."/>
            <person name="Lu Y."/>
            <person name="Yang J."/>
            <person name="Xu C."/>
            <person name="Jia M."/>
            <person name="Peters R.J."/>
            <person name="Huang L."/>
            <person name="Gao W."/>
        </authorList>
    </citation>
    <scope>NUCLEOTIDE SEQUENCE [LARGE SCALE GENOMIC DNA]</scope>
    <source>
        <strain evidence="4">cv. XIE 37</strain>
        <tissue evidence="3">Leaf</tissue>
    </source>
</reference>
<protein>
    <submittedName>
        <fullName evidence="3">Umecyanin-like</fullName>
    </submittedName>
</protein>
<keyword evidence="1" id="KW-0732">Signal</keyword>
<evidence type="ECO:0000313" key="4">
    <source>
        <dbReference type="Proteomes" id="UP000593562"/>
    </source>
</evidence>
<evidence type="ECO:0000256" key="1">
    <source>
        <dbReference type="SAM" id="SignalP"/>
    </source>
</evidence>
<feature type="signal peptide" evidence="1">
    <location>
        <begin position="1"/>
        <end position="21"/>
    </location>
</feature>
<dbReference type="PROSITE" id="PS51485">
    <property type="entry name" value="PHYTOCYANIN"/>
    <property type="match status" value="1"/>
</dbReference>
<organism evidence="3 4">
    <name type="scientific">Tripterygium wilfordii</name>
    <name type="common">Thunder God vine</name>
    <dbReference type="NCBI Taxonomy" id="458696"/>
    <lineage>
        <taxon>Eukaryota</taxon>
        <taxon>Viridiplantae</taxon>
        <taxon>Streptophyta</taxon>
        <taxon>Embryophyta</taxon>
        <taxon>Tracheophyta</taxon>
        <taxon>Spermatophyta</taxon>
        <taxon>Magnoliopsida</taxon>
        <taxon>eudicotyledons</taxon>
        <taxon>Gunneridae</taxon>
        <taxon>Pentapetalae</taxon>
        <taxon>rosids</taxon>
        <taxon>fabids</taxon>
        <taxon>Celastrales</taxon>
        <taxon>Celastraceae</taxon>
        <taxon>Tripterygium</taxon>
    </lineage>
</organism>
<keyword evidence="4" id="KW-1185">Reference proteome</keyword>
<dbReference type="Pfam" id="PF02298">
    <property type="entry name" value="Cu_bind_like"/>
    <property type="match status" value="1"/>
</dbReference>
<sequence>MAALLALFLLVAGSIVGSSQAVEYVVGDSTGWRVPSFFQHLLLHLGFWQKLHLFNFATGAHDVAIVTEDACENCNTANPINQTNTGPARITLTNDTDNYFICTTAPADRNWRLMSMQQPTLPHPHPHPAHHPALHPHHRLPVRPPLLLLHSSSPCRP</sequence>